<dbReference type="EMBL" id="JACXJA010000032">
    <property type="protein sequence ID" value="MBD2864732.1"/>
    <property type="molecule type" value="Genomic_DNA"/>
</dbReference>
<keyword evidence="3" id="KW-0808">Transferase</keyword>
<keyword evidence="4" id="KW-0547">Nucleotide-binding</keyword>
<dbReference type="GO" id="GO:0004673">
    <property type="term" value="F:protein histidine kinase activity"/>
    <property type="evidence" value="ECO:0007669"/>
    <property type="project" value="UniProtKB-EC"/>
</dbReference>
<accession>A0A927CDB3</accession>
<proteinExistence type="predicted"/>
<dbReference type="PANTHER" id="PTHR44936:SF10">
    <property type="entry name" value="SENSOR PROTEIN RSTB"/>
    <property type="match status" value="1"/>
</dbReference>
<dbReference type="SUPFAM" id="SSF55874">
    <property type="entry name" value="ATPase domain of HSP90 chaperone/DNA topoisomerase II/histidine kinase"/>
    <property type="match status" value="1"/>
</dbReference>
<evidence type="ECO:0000256" key="4">
    <source>
        <dbReference type="ARBA" id="ARBA00022741"/>
    </source>
</evidence>
<gene>
    <name evidence="10" type="ORF">IDH45_22375</name>
</gene>
<dbReference type="InterPro" id="IPR036890">
    <property type="entry name" value="HATPase_C_sf"/>
</dbReference>
<evidence type="ECO:0000313" key="10">
    <source>
        <dbReference type="EMBL" id="MBD2864732.1"/>
    </source>
</evidence>
<comment type="catalytic activity">
    <reaction evidence="1">
        <text>ATP + protein L-histidine = ADP + protein N-phospho-L-histidine.</text>
        <dbReference type="EC" id="2.7.13.3"/>
    </reaction>
</comment>
<comment type="caution">
    <text evidence="10">The sequence shown here is derived from an EMBL/GenBank/DDBJ whole genome shotgun (WGS) entry which is preliminary data.</text>
</comment>
<dbReference type="PANTHER" id="PTHR44936">
    <property type="entry name" value="SENSOR PROTEIN CREC"/>
    <property type="match status" value="1"/>
</dbReference>
<dbReference type="PROSITE" id="PS50109">
    <property type="entry name" value="HIS_KIN"/>
    <property type="match status" value="1"/>
</dbReference>
<keyword evidence="5 10" id="KW-0418">Kinase</keyword>
<evidence type="ECO:0000256" key="6">
    <source>
        <dbReference type="ARBA" id="ARBA00022840"/>
    </source>
</evidence>
<evidence type="ECO:0000259" key="9">
    <source>
        <dbReference type="PROSITE" id="PS50109"/>
    </source>
</evidence>
<evidence type="ECO:0000256" key="7">
    <source>
        <dbReference type="ARBA" id="ARBA00023012"/>
    </source>
</evidence>
<dbReference type="InterPro" id="IPR003594">
    <property type="entry name" value="HATPase_dom"/>
</dbReference>
<dbReference type="GO" id="GO:0005524">
    <property type="term" value="F:ATP binding"/>
    <property type="evidence" value="ECO:0007669"/>
    <property type="project" value="UniProtKB-KW"/>
</dbReference>
<evidence type="ECO:0000256" key="8">
    <source>
        <dbReference type="SAM" id="MobiDB-lite"/>
    </source>
</evidence>
<evidence type="ECO:0000256" key="1">
    <source>
        <dbReference type="ARBA" id="ARBA00000085"/>
    </source>
</evidence>
<keyword evidence="6" id="KW-0067">ATP-binding</keyword>
<evidence type="ECO:0000256" key="5">
    <source>
        <dbReference type="ARBA" id="ARBA00022777"/>
    </source>
</evidence>
<feature type="region of interest" description="Disordered" evidence="8">
    <location>
        <begin position="72"/>
        <end position="104"/>
    </location>
</feature>
<name>A0A927CDB3_9BACL</name>
<sequence>MERSLNNLLGNAVRHTPEFGEIVVQGYTENGQVKFTIRDTGPGFSSEELQRAFEPLFRGERVRACNLAYDHEASRRRPCRKQPSGGRRSGDGLASCKRPTAGQG</sequence>
<evidence type="ECO:0000256" key="2">
    <source>
        <dbReference type="ARBA" id="ARBA00012438"/>
    </source>
</evidence>
<dbReference type="Pfam" id="PF02518">
    <property type="entry name" value="HATPase_c"/>
    <property type="match status" value="1"/>
</dbReference>
<dbReference type="InterPro" id="IPR005467">
    <property type="entry name" value="His_kinase_dom"/>
</dbReference>
<keyword evidence="11" id="KW-1185">Reference proteome</keyword>
<keyword evidence="7" id="KW-0902">Two-component regulatory system</keyword>
<protein>
    <recommendedName>
        <fullName evidence="2">histidine kinase</fullName>
        <ecNumber evidence="2">2.7.13.3</ecNumber>
    </recommendedName>
</protein>
<organism evidence="10 11">
    <name type="scientific">Paenibacillus oceani</name>
    <dbReference type="NCBI Taxonomy" id="2772510"/>
    <lineage>
        <taxon>Bacteria</taxon>
        <taxon>Bacillati</taxon>
        <taxon>Bacillota</taxon>
        <taxon>Bacilli</taxon>
        <taxon>Bacillales</taxon>
        <taxon>Paenibacillaceae</taxon>
        <taxon>Paenibacillus</taxon>
    </lineage>
</organism>
<evidence type="ECO:0000313" key="11">
    <source>
        <dbReference type="Proteomes" id="UP000639396"/>
    </source>
</evidence>
<dbReference type="Proteomes" id="UP000639396">
    <property type="component" value="Unassembled WGS sequence"/>
</dbReference>
<dbReference type="GO" id="GO:0000160">
    <property type="term" value="P:phosphorelay signal transduction system"/>
    <property type="evidence" value="ECO:0007669"/>
    <property type="project" value="UniProtKB-KW"/>
</dbReference>
<dbReference type="EC" id="2.7.13.3" evidence="2"/>
<dbReference type="Gene3D" id="3.30.565.10">
    <property type="entry name" value="Histidine kinase-like ATPase, C-terminal domain"/>
    <property type="match status" value="1"/>
</dbReference>
<dbReference type="AlphaFoldDB" id="A0A927CDB3"/>
<reference evidence="10" key="1">
    <citation type="submission" date="2020-09" db="EMBL/GenBank/DDBJ databases">
        <title>A novel bacterium of genus Paenibacillus, isolated from South China Sea.</title>
        <authorList>
            <person name="Huang H."/>
            <person name="Mo K."/>
            <person name="Hu Y."/>
        </authorList>
    </citation>
    <scope>NUCLEOTIDE SEQUENCE</scope>
    <source>
        <strain evidence="10">IB182363</strain>
    </source>
</reference>
<evidence type="ECO:0000256" key="3">
    <source>
        <dbReference type="ARBA" id="ARBA00022679"/>
    </source>
</evidence>
<feature type="domain" description="Histidine kinase" evidence="9">
    <location>
        <begin position="1"/>
        <end position="104"/>
    </location>
</feature>
<dbReference type="InterPro" id="IPR050980">
    <property type="entry name" value="2C_sensor_his_kinase"/>
</dbReference>